<evidence type="ECO:0000256" key="2">
    <source>
        <dbReference type="ARBA" id="ARBA00022679"/>
    </source>
</evidence>
<protein>
    <submittedName>
        <fullName evidence="3">Glycosyltransferase family 9 protein</fullName>
    </submittedName>
</protein>
<dbReference type="Gene3D" id="3.40.50.2000">
    <property type="entry name" value="Glycogen Phosphorylase B"/>
    <property type="match status" value="2"/>
</dbReference>
<dbReference type="PANTHER" id="PTHR30160:SF7">
    <property type="entry name" value="ADP-HEPTOSE--LPS HEPTOSYLTRANSFERASE 2"/>
    <property type="match status" value="1"/>
</dbReference>
<gene>
    <name evidence="3" type="ORF">LXD69_16720</name>
</gene>
<dbReference type="Pfam" id="PF01075">
    <property type="entry name" value="Glyco_transf_9"/>
    <property type="match status" value="1"/>
</dbReference>
<reference evidence="3" key="1">
    <citation type="submission" date="2021-12" db="EMBL/GenBank/DDBJ databases">
        <authorList>
            <person name="Cha I.-T."/>
            <person name="Lee K.-E."/>
            <person name="Park S.-J."/>
        </authorList>
    </citation>
    <scope>NUCLEOTIDE SEQUENCE</scope>
    <source>
        <strain evidence="3">YSM-43</strain>
    </source>
</reference>
<name>A0ABY4HPD7_9FLAO</name>
<sequence>MKVLVIQHKMIGDVLVSSIICENLKKAYPNAQIDYLVNNNTVDILKNNPSISNLVIFNPKEQKGIWNLLQFAFKIRKEKYDLVIDAYSKLQSWIICLICGGKQKISYLKKGREFIYTDTVPFAAFPETYLGLAIERRLSLLNPLHLAIEKITEPKLYLSSEEIEKANEAFKYHSIDSSRKTIMISLLGSENIKTYPLNYMTQVVDYIGIHYNVNILFNYFPKQLEQAKEVFENCSDKTKSKIYFELFGDSLRDYMGLMNNCELIIGNDGGAINMAKALGKSSFIIFSPWIEKKIWATFEDGIKHTSVHLNDFKPELFEGKTEKELKSLSLEYYTKFEPALFLENIKSFLDSKV</sequence>
<dbReference type="RefSeq" id="WP_045966476.1">
    <property type="nucleotide sequence ID" value="NZ_CP090145.1"/>
</dbReference>
<keyword evidence="4" id="KW-1185">Reference proteome</keyword>
<evidence type="ECO:0000313" key="3">
    <source>
        <dbReference type="EMBL" id="UOX33664.1"/>
    </source>
</evidence>
<evidence type="ECO:0000313" key="4">
    <source>
        <dbReference type="Proteomes" id="UP000830454"/>
    </source>
</evidence>
<dbReference type="Proteomes" id="UP000830454">
    <property type="component" value="Chromosome"/>
</dbReference>
<organism evidence="3 4">
    <name type="scientific">Flavobacterium sediminilitoris</name>
    <dbReference type="NCBI Taxonomy" id="2024526"/>
    <lineage>
        <taxon>Bacteria</taxon>
        <taxon>Pseudomonadati</taxon>
        <taxon>Bacteroidota</taxon>
        <taxon>Flavobacteriia</taxon>
        <taxon>Flavobacteriales</taxon>
        <taxon>Flavobacteriaceae</taxon>
        <taxon>Flavobacterium</taxon>
    </lineage>
</organism>
<dbReference type="CDD" id="cd03789">
    <property type="entry name" value="GT9_LPS_heptosyltransferase"/>
    <property type="match status" value="1"/>
</dbReference>
<dbReference type="SUPFAM" id="SSF53756">
    <property type="entry name" value="UDP-Glycosyltransferase/glycogen phosphorylase"/>
    <property type="match status" value="1"/>
</dbReference>
<evidence type="ECO:0000256" key="1">
    <source>
        <dbReference type="ARBA" id="ARBA00022676"/>
    </source>
</evidence>
<proteinExistence type="predicted"/>
<reference evidence="3" key="2">
    <citation type="submission" date="2022-04" db="EMBL/GenBank/DDBJ databases">
        <title>Complete Genome Sequence of Flavobacterium sediminilitoris YSM-43, Isolated from a Tidal Sediment.</title>
        <authorList>
            <person name="Lee P.A."/>
        </authorList>
    </citation>
    <scope>NUCLEOTIDE SEQUENCE</scope>
    <source>
        <strain evidence="3">YSM-43</strain>
    </source>
</reference>
<dbReference type="InterPro" id="IPR051199">
    <property type="entry name" value="LPS_LOS_Heptosyltrfase"/>
</dbReference>
<accession>A0ABY4HPD7</accession>
<keyword evidence="1" id="KW-0328">Glycosyltransferase</keyword>
<dbReference type="PANTHER" id="PTHR30160">
    <property type="entry name" value="TETRAACYLDISACCHARIDE 4'-KINASE-RELATED"/>
    <property type="match status" value="1"/>
</dbReference>
<keyword evidence="2" id="KW-0808">Transferase</keyword>
<dbReference type="EMBL" id="CP090145">
    <property type="protein sequence ID" value="UOX33664.1"/>
    <property type="molecule type" value="Genomic_DNA"/>
</dbReference>
<dbReference type="InterPro" id="IPR002201">
    <property type="entry name" value="Glyco_trans_9"/>
</dbReference>